<evidence type="ECO:0000313" key="1">
    <source>
        <dbReference type="EMBL" id="QXJ32197.1"/>
    </source>
</evidence>
<sequence>MFSLLILLSMIDSTVVQKLSRLLHYVQRFGDHNYELLGELTGIENVENVLSNLKVLVGPSPKFRSLGLSLFHTTIKLSRDSKLQPLDFYYLFDGMIIASLKDVLTSDTIVLDVVFPRGRWDFVQILELMSERGLISDYKTYLEYKKEVYPVDYSMFNFETLTFEKVILDKPREPFQLPDLTDDFKPDWIDLYTLGKKQADPLRSWDEIAESIGVTTDEVIHHYFDHVVGKGLVDAFYTYLGKTDFRMSLIVNDTNEEIARELSRIVTLLRISYLHNDKIYAFIVGQNHMLVSILDFINSLSSKYNFAYEVYVHPLSPPMRYVISSSIPYEHFTKDNKWSITLRELKDNFEKELNRILSERSKL</sequence>
<name>A0A8F5BVF5_9CREN</name>
<gene>
    <name evidence="1" type="ORF">J5U21_01848</name>
</gene>
<reference evidence="1" key="1">
    <citation type="journal article" date="2021" name="Environ. Microbiol.">
        <title>New insights into the diversity and evolution of the archaeal mobilome from three complete genomes of Saccharolobus shibatae.</title>
        <authorList>
            <person name="Medvedeva S."/>
            <person name="Brandt D."/>
            <person name="Cvirkaite-Krupovic V."/>
            <person name="Liu Y."/>
            <person name="Severinov K."/>
            <person name="Ishino S."/>
            <person name="Ishino Y."/>
            <person name="Prangishvili D."/>
            <person name="Kalinowski J."/>
            <person name="Krupovic M."/>
        </authorList>
    </citation>
    <scope>NUCLEOTIDE SEQUENCE</scope>
    <source>
        <strain evidence="1">BEU9</strain>
    </source>
</reference>
<protein>
    <submittedName>
        <fullName evidence="1">Uncharacterized protein</fullName>
    </submittedName>
</protein>
<accession>A0A8F5BVF5</accession>
<dbReference type="Proteomes" id="UP000693941">
    <property type="component" value="Chromosome"/>
</dbReference>
<proteinExistence type="predicted"/>
<dbReference type="AlphaFoldDB" id="A0A8F5BVF5"/>
<evidence type="ECO:0000313" key="2">
    <source>
        <dbReference type="Proteomes" id="UP000693941"/>
    </source>
</evidence>
<dbReference type="EMBL" id="CP077715">
    <property type="protein sequence ID" value="QXJ32197.1"/>
    <property type="molecule type" value="Genomic_DNA"/>
</dbReference>
<organism evidence="1 2">
    <name type="scientific">Saccharolobus shibatae</name>
    <dbReference type="NCBI Taxonomy" id="2286"/>
    <lineage>
        <taxon>Archaea</taxon>
        <taxon>Thermoproteota</taxon>
        <taxon>Thermoprotei</taxon>
        <taxon>Sulfolobales</taxon>
        <taxon>Sulfolobaceae</taxon>
        <taxon>Saccharolobus</taxon>
    </lineage>
</organism>